<dbReference type="PANTHER" id="PTHR41260:SF1">
    <property type="entry name" value="PROTEIN ECSC"/>
    <property type="match status" value="1"/>
</dbReference>
<accession>A0ABW5P9A1</accession>
<protein>
    <submittedName>
        <fullName evidence="1">EcsC family protein</fullName>
    </submittedName>
</protein>
<name>A0ABW5P9A1_9BACL</name>
<sequence>MAELQNPTSVPDTREELIRAIHEIRKWESEQKDLWFWEKLGRLPFVLLDKLTPAFVQKKIGLIVNELGSYIQTGGRYLISKKAVLSRLGASGEALGSDLMERLPLSRMDQAADKLARDRSGFAAVQGAATGFGGVFTLAADIPAVLGLSLKCIGEIALCYGYDPHEKQERIFAVKVLQFASSDIVGKKAVLDELSAFHSGEGPRQVISELKGWMEVVQVYRDNFGWKKLFQMVPVAGMVFGSLINRSTLQDVAEAGKMLYRKRRAMERLELLDSPKISDSEISPE</sequence>
<dbReference type="PANTHER" id="PTHR41260">
    <property type="entry name" value="PROTEIN ECSC"/>
    <property type="match status" value="1"/>
</dbReference>
<keyword evidence="2" id="KW-1185">Reference proteome</keyword>
<dbReference type="InterPro" id="IPR024787">
    <property type="entry name" value="EcsC"/>
</dbReference>
<evidence type="ECO:0000313" key="2">
    <source>
        <dbReference type="Proteomes" id="UP001597541"/>
    </source>
</evidence>
<dbReference type="RefSeq" id="WP_377600731.1">
    <property type="nucleotide sequence ID" value="NZ_JBHUME010000005.1"/>
</dbReference>
<organism evidence="1 2">
    <name type="scientific">Paenibacillus gansuensis</name>
    <dbReference type="NCBI Taxonomy" id="306542"/>
    <lineage>
        <taxon>Bacteria</taxon>
        <taxon>Bacillati</taxon>
        <taxon>Bacillota</taxon>
        <taxon>Bacilli</taxon>
        <taxon>Bacillales</taxon>
        <taxon>Paenibacillaceae</taxon>
        <taxon>Paenibacillus</taxon>
    </lineage>
</organism>
<gene>
    <name evidence="1" type="ORF">ACFSUF_04950</name>
</gene>
<dbReference type="Pfam" id="PF12787">
    <property type="entry name" value="EcsC"/>
    <property type="match status" value="1"/>
</dbReference>
<evidence type="ECO:0000313" key="1">
    <source>
        <dbReference type="EMBL" id="MFD2611768.1"/>
    </source>
</evidence>
<dbReference type="Proteomes" id="UP001597541">
    <property type="component" value="Unassembled WGS sequence"/>
</dbReference>
<proteinExistence type="predicted"/>
<reference evidence="2" key="1">
    <citation type="journal article" date="2019" name="Int. J. Syst. Evol. Microbiol.">
        <title>The Global Catalogue of Microorganisms (GCM) 10K type strain sequencing project: providing services to taxonomists for standard genome sequencing and annotation.</title>
        <authorList>
            <consortium name="The Broad Institute Genomics Platform"/>
            <consortium name="The Broad Institute Genome Sequencing Center for Infectious Disease"/>
            <person name="Wu L."/>
            <person name="Ma J."/>
        </authorList>
    </citation>
    <scope>NUCLEOTIDE SEQUENCE [LARGE SCALE GENOMIC DNA]</scope>
    <source>
        <strain evidence="2">KCTC 3950</strain>
    </source>
</reference>
<comment type="caution">
    <text evidence="1">The sequence shown here is derived from an EMBL/GenBank/DDBJ whole genome shotgun (WGS) entry which is preliminary data.</text>
</comment>
<dbReference type="EMBL" id="JBHUME010000005">
    <property type="protein sequence ID" value="MFD2611768.1"/>
    <property type="molecule type" value="Genomic_DNA"/>
</dbReference>